<dbReference type="InterPro" id="IPR053714">
    <property type="entry name" value="Iso_Racemase_Enz_sf"/>
</dbReference>
<protein>
    <submittedName>
        <fullName evidence="2">Aspartate/glutamate racemase family protein</fullName>
    </submittedName>
</protein>
<reference evidence="2" key="2">
    <citation type="submission" date="2021-04" db="EMBL/GenBank/DDBJ databases">
        <authorList>
            <person name="Gilroy R."/>
        </authorList>
    </citation>
    <scope>NUCLEOTIDE SEQUENCE</scope>
    <source>
        <strain evidence="2">CHK188-4685</strain>
    </source>
</reference>
<proteinExistence type="inferred from homology"/>
<accession>A0A9D2L9M1</accession>
<comment type="similarity">
    <text evidence="1">Belongs to the HyuE racemase family.</text>
</comment>
<evidence type="ECO:0000313" key="3">
    <source>
        <dbReference type="Proteomes" id="UP000886804"/>
    </source>
</evidence>
<organism evidence="2 3">
    <name type="scientific">Candidatus Enterocloster faecavium</name>
    <dbReference type="NCBI Taxonomy" id="2838560"/>
    <lineage>
        <taxon>Bacteria</taxon>
        <taxon>Bacillati</taxon>
        <taxon>Bacillota</taxon>
        <taxon>Clostridia</taxon>
        <taxon>Lachnospirales</taxon>
        <taxon>Lachnospiraceae</taxon>
        <taxon>Enterocloster</taxon>
    </lineage>
</organism>
<dbReference type="Gene3D" id="3.40.50.12500">
    <property type="match status" value="1"/>
</dbReference>
<dbReference type="Pfam" id="PF01177">
    <property type="entry name" value="Asp_Glu_race"/>
    <property type="match status" value="1"/>
</dbReference>
<dbReference type="InterPro" id="IPR015942">
    <property type="entry name" value="Asp/Glu/hydantoin_racemase"/>
</dbReference>
<name>A0A9D2L9M1_9FIRM</name>
<dbReference type="Proteomes" id="UP000886804">
    <property type="component" value="Unassembled WGS sequence"/>
</dbReference>
<evidence type="ECO:0000313" key="2">
    <source>
        <dbReference type="EMBL" id="HJB08401.1"/>
    </source>
</evidence>
<dbReference type="AlphaFoldDB" id="A0A9D2L9M1"/>
<evidence type="ECO:0000256" key="1">
    <source>
        <dbReference type="ARBA" id="ARBA00038414"/>
    </source>
</evidence>
<reference evidence="2" key="1">
    <citation type="journal article" date="2021" name="PeerJ">
        <title>Extensive microbial diversity within the chicken gut microbiome revealed by metagenomics and culture.</title>
        <authorList>
            <person name="Gilroy R."/>
            <person name="Ravi A."/>
            <person name="Getino M."/>
            <person name="Pursley I."/>
            <person name="Horton D.L."/>
            <person name="Alikhan N.F."/>
            <person name="Baker D."/>
            <person name="Gharbi K."/>
            <person name="Hall N."/>
            <person name="Watson M."/>
            <person name="Adriaenssens E.M."/>
            <person name="Foster-Nyarko E."/>
            <person name="Jarju S."/>
            <person name="Secka A."/>
            <person name="Antonio M."/>
            <person name="Oren A."/>
            <person name="Chaudhuri R.R."/>
            <person name="La Ragione R."/>
            <person name="Hildebrand F."/>
            <person name="Pallen M.J."/>
        </authorList>
    </citation>
    <scope>NUCLEOTIDE SEQUENCE</scope>
    <source>
        <strain evidence="2">CHK188-4685</strain>
    </source>
</reference>
<dbReference type="GO" id="GO:0047661">
    <property type="term" value="F:amino-acid racemase activity"/>
    <property type="evidence" value="ECO:0007669"/>
    <property type="project" value="InterPro"/>
</dbReference>
<gene>
    <name evidence="2" type="ORF">H9716_11160</name>
</gene>
<comment type="caution">
    <text evidence="2">The sequence shown here is derived from an EMBL/GenBank/DDBJ whole genome shotgun (WGS) entry which is preliminary data.</text>
</comment>
<sequence>MKRIALVGVTMNAIPPMMRALEGKKVKVLHYLDSYILEKNRRIGHMTDDCMRRMVNMVAHACEDGADGVIITCTIFSKYVSYFKEMFSAPIVAADQAMMEKAGKAGGRIALLCTFDGTREISCQLLKLSCELSGKPYEIVPFVLKDAYEEAQKSNLEEHNRIIREKILEIEEDYDQIVLAQMSMADSAAGLKTHRARVLTSPAAAYETVMEEIKKRETLHHS</sequence>
<dbReference type="EMBL" id="DWYS01000133">
    <property type="protein sequence ID" value="HJB08401.1"/>
    <property type="molecule type" value="Genomic_DNA"/>
</dbReference>